<dbReference type="InterPro" id="IPR036188">
    <property type="entry name" value="FAD/NAD-bd_sf"/>
</dbReference>
<dbReference type="Pfam" id="PF07992">
    <property type="entry name" value="Pyr_redox_2"/>
    <property type="match status" value="1"/>
</dbReference>
<evidence type="ECO:0000313" key="8">
    <source>
        <dbReference type="Proteomes" id="UP001597145"/>
    </source>
</evidence>
<dbReference type="RefSeq" id="WP_343988365.1">
    <property type="nucleotide sequence ID" value="NZ_BAAAJG010000029.1"/>
</dbReference>
<dbReference type="InterPro" id="IPR045024">
    <property type="entry name" value="NDH-2"/>
</dbReference>
<dbReference type="EMBL" id="JBHUCP010000002">
    <property type="protein sequence ID" value="MFD1528387.1"/>
    <property type="molecule type" value="Genomic_DNA"/>
</dbReference>
<dbReference type="SUPFAM" id="SSF51905">
    <property type="entry name" value="FAD/NAD(P)-binding domain"/>
    <property type="match status" value="1"/>
</dbReference>
<dbReference type="PANTHER" id="PTHR43706:SF45">
    <property type="entry name" value="NADH DEHYDROGENASE-LIKE PROTEIN RV1812C"/>
    <property type="match status" value="1"/>
</dbReference>
<comment type="caution">
    <text evidence="7">The sequence shown here is derived from an EMBL/GenBank/DDBJ whole genome shotgun (WGS) entry which is preliminary data.</text>
</comment>
<evidence type="ECO:0000259" key="6">
    <source>
        <dbReference type="Pfam" id="PF07992"/>
    </source>
</evidence>
<name>A0ABW4FEK7_9PSEU</name>
<keyword evidence="3" id="KW-0274">FAD</keyword>
<evidence type="ECO:0000256" key="5">
    <source>
        <dbReference type="ARBA" id="ARBA00023027"/>
    </source>
</evidence>
<organism evidence="7 8">
    <name type="scientific">Pseudonocardia aurantiaca</name>
    <dbReference type="NCBI Taxonomy" id="75290"/>
    <lineage>
        <taxon>Bacteria</taxon>
        <taxon>Bacillati</taxon>
        <taxon>Actinomycetota</taxon>
        <taxon>Actinomycetes</taxon>
        <taxon>Pseudonocardiales</taxon>
        <taxon>Pseudonocardiaceae</taxon>
        <taxon>Pseudonocardia</taxon>
    </lineage>
</organism>
<sequence>MRTAGERPVRPRIVVVGAGFAGHQAARTLLRRLGDDADVVVVNPTDHFLYLPLLPEVAAGTLEPRRIAVSLAATLPGAQLVLGKVDAVDVREKRVGWVDPEGRRGETGYDWLVLAAGSVTRLLPVPGIAEYAHGFRGIAEALYVRDHVTRQIELAAVTDDAAERAARCTFVVVGAGYTGTEVAAQGALLTAALVRQHRSLHGQPIRWILLDRAPRVLPGLDERLSRTAHRVLVERGVEVRVGESVEASEVDAVRLTTGERVDTRTLVWCVGVRPDPLVAGLGLPTDHGRLVVDPYLAVPDCPDVVACGDAAAVPDLTRPGHIAAMTAQHAVRQGRLAGHNVAASLGHGRRRRYRHHDLGFLVELGGRKAAANPLGVPLSGIAAAAVTRSYHLLSLPGNRLRIAADWMLNAVLRQQTVQLGLVRGAAVPLESARRSSRLVAANNARSATGT</sequence>
<proteinExistence type="inferred from homology"/>
<evidence type="ECO:0000256" key="2">
    <source>
        <dbReference type="ARBA" id="ARBA00022630"/>
    </source>
</evidence>
<dbReference type="PRINTS" id="PR00411">
    <property type="entry name" value="PNDRDTASEI"/>
</dbReference>
<keyword evidence="5" id="KW-0520">NAD</keyword>
<protein>
    <submittedName>
        <fullName evidence="7">NAD(P)/FAD-dependent oxidoreductase</fullName>
    </submittedName>
</protein>
<gene>
    <name evidence="7" type="ORF">ACFSCY_02935</name>
</gene>
<keyword evidence="2" id="KW-0285">Flavoprotein</keyword>
<keyword evidence="8" id="KW-1185">Reference proteome</keyword>
<evidence type="ECO:0000313" key="7">
    <source>
        <dbReference type="EMBL" id="MFD1528387.1"/>
    </source>
</evidence>
<comment type="similarity">
    <text evidence="1">Belongs to the NADH dehydrogenase family.</text>
</comment>
<evidence type="ECO:0000256" key="3">
    <source>
        <dbReference type="ARBA" id="ARBA00022827"/>
    </source>
</evidence>
<dbReference type="PRINTS" id="PR00368">
    <property type="entry name" value="FADPNR"/>
</dbReference>
<evidence type="ECO:0000256" key="4">
    <source>
        <dbReference type="ARBA" id="ARBA00023002"/>
    </source>
</evidence>
<dbReference type="Gene3D" id="3.50.50.100">
    <property type="match status" value="1"/>
</dbReference>
<accession>A0ABW4FEK7</accession>
<feature type="domain" description="FAD/NAD(P)-binding" evidence="6">
    <location>
        <begin position="12"/>
        <end position="334"/>
    </location>
</feature>
<dbReference type="InterPro" id="IPR023753">
    <property type="entry name" value="FAD/NAD-binding_dom"/>
</dbReference>
<dbReference type="Proteomes" id="UP001597145">
    <property type="component" value="Unassembled WGS sequence"/>
</dbReference>
<keyword evidence="4" id="KW-0560">Oxidoreductase</keyword>
<dbReference type="PANTHER" id="PTHR43706">
    <property type="entry name" value="NADH DEHYDROGENASE"/>
    <property type="match status" value="1"/>
</dbReference>
<reference evidence="8" key="1">
    <citation type="journal article" date="2019" name="Int. J. Syst. Evol. Microbiol.">
        <title>The Global Catalogue of Microorganisms (GCM) 10K type strain sequencing project: providing services to taxonomists for standard genome sequencing and annotation.</title>
        <authorList>
            <consortium name="The Broad Institute Genomics Platform"/>
            <consortium name="The Broad Institute Genome Sequencing Center for Infectious Disease"/>
            <person name="Wu L."/>
            <person name="Ma J."/>
        </authorList>
    </citation>
    <scope>NUCLEOTIDE SEQUENCE [LARGE SCALE GENOMIC DNA]</scope>
    <source>
        <strain evidence="8">JCM 12165</strain>
    </source>
</reference>
<evidence type="ECO:0000256" key="1">
    <source>
        <dbReference type="ARBA" id="ARBA00005272"/>
    </source>
</evidence>